<dbReference type="NCBIfam" id="TIGR01855">
    <property type="entry name" value="IMP_synth_hisH"/>
    <property type="match status" value="1"/>
</dbReference>
<evidence type="ECO:0000256" key="6">
    <source>
        <dbReference type="ARBA" id="ARBA00023102"/>
    </source>
</evidence>
<comment type="catalytic activity">
    <reaction evidence="8 10">
        <text>5-[(5-phospho-1-deoxy-D-ribulos-1-ylimino)methylamino]-1-(5-phospho-beta-D-ribosyl)imidazole-4-carboxamide + L-glutamine = D-erythro-1-(imidazol-4-yl)glycerol 3-phosphate + 5-amino-1-(5-phospho-beta-D-ribosyl)imidazole-4-carboxamide + L-glutamate + H(+)</text>
        <dbReference type="Rhea" id="RHEA:24793"/>
        <dbReference type="ChEBI" id="CHEBI:15378"/>
        <dbReference type="ChEBI" id="CHEBI:29985"/>
        <dbReference type="ChEBI" id="CHEBI:58278"/>
        <dbReference type="ChEBI" id="CHEBI:58359"/>
        <dbReference type="ChEBI" id="CHEBI:58475"/>
        <dbReference type="ChEBI" id="CHEBI:58525"/>
        <dbReference type="EC" id="4.3.2.10"/>
    </reaction>
</comment>
<reference evidence="12" key="1">
    <citation type="submission" date="2024-01" db="EMBL/GenBank/DDBJ databases">
        <title>Unpublished Manusciprt.</title>
        <authorList>
            <person name="Duman M."/>
            <person name="Valdes E.G."/>
            <person name="Ajmi N."/>
            <person name="Altun S."/>
            <person name="Saticioglu I.B."/>
        </authorList>
    </citation>
    <scope>NUCLEOTIDE SEQUENCE</scope>
    <source>
        <strain evidence="12">137P</strain>
    </source>
</reference>
<dbReference type="PANTHER" id="PTHR42701:SF1">
    <property type="entry name" value="IMIDAZOLE GLYCEROL PHOSPHATE SYNTHASE SUBUNIT HISH"/>
    <property type="match status" value="1"/>
</dbReference>
<evidence type="ECO:0000313" key="12">
    <source>
        <dbReference type="EMBL" id="MEE1888726.1"/>
    </source>
</evidence>
<keyword evidence="5 10" id="KW-0315">Glutamine amidotransferase</keyword>
<keyword evidence="3 10" id="KW-0028">Amino-acid biosynthesis</keyword>
<comment type="subcellular location">
    <subcellularLocation>
        <location evidence="10">Cytoplasm</location>
    </subcellularLocation>
</comment>
<evidence type="ECO:0000256" key="4">
    <source>
        <dbReference type="ARBA" id="ARBA00022801"/>
    </source>
</evidence>
<name>A0ABU7HBZ2_9PSED</name>
<evidence type="ECO:0000256" key="8">
    <source>
        <dbReference type="ARBA" id="ARBA00047838"/>
    </source>
</evidence>
<feature type="active site" evidence="10">
    <location>
        <position position="188"/>
    </location>
</feature>
<comment type="pathway">
    <text evidence="1 10">Amino-acid biosynthesis; L-histidine biosynthesis; L-histidine from 5-phospho-alpha-D-ribose 1-diphosphate: step 5/9.</text>
</comment>
<evidence type="ECO:0000256" key="10">
    <source>
        <dbReference type="HAMAP-Rule" id="MF_00278"/>
    </source>
</evidence>
<sequence length="204" mass="22363">MITIIDYGLGNIQAFVNVYKRLHIPVQVARCAEELAGAQKLILPGVGAFDHAMERLEASGMRATLDRLVRQDNVPVLGICVGMQMLADSSDEGRLPGLGWVPGRVVSFRSNPGLEAIALPHMGWNDVQAVNGNPLLKGFEDEARFYFLHSFYFECAQAEHVGARSSYGLDFSCAVASDNVYGVQFHPEKSHHFGVGLLKNFAEL</sequence>
<keyword evidence="10" id="KW-0963">Cytoplasm</keyword>
<proteinExistence type="inferred from homology"/>
<dbReference type="InterPro" id="IPR029062">
    <property type="entry name" value="Class_I_gatase-like"/>
</dbReference>
<dbReference type="InterPro" id="IPR010139">
    <property type="entry name" value="Imidazole-glycPsynth_HisH"/>
</dbReference>
<feature type="active site" description="Nucleophile" evidence="10">
    <location>
        <position position="80"/>
    </location>
</feature>
<accession>A0ABU7HBZ2</accession>
<evidence type="ECO:0000256" key="3">
    <source>
        <dbReference type="ARBA" id="ARBA00022605"/>
    </source>
</evidence>
<keyword evidence="13" id="KW-1185">Reference proteome</keyword>
<organism evidence="12 13">
    <name type="scientific">Pseudomonas carassii</name>
    <dbReference type="NCBI Taxonomy" id="3115855"/>
    <lineage>
        <taxon>Bacteria</taxon>
        <taxon>Pseudomonadati</taxon>
        <taxon>Pseudomonadota</taxon>
        <taxon>Gammaproteobacteria</taxon>
        <taxon>Pseudomonadales</taxon>
        <taxon>Pseudomonadaceae</taxon>
        <taxon>Pseudomonas</taxon>
    </lineage>
</organism>
<dbReference type="CDD" id="cd01748">
    <property type="entry name" value="GATase1_IGP_Synthase"/>
    <property type="match status" value="1"/>
</dbReference>
<evidence type="ECO:0000256" key="5">
    <source>
        <dbReference type="ARBA" id="ARBA00022962"/>
    </source>
</evidence>
<comment type="caution">
    <text evidence="12">The sequence shown here is derived from an EMBL/GenBank/DDBJ whole genome shotgun (WGS) entry which is preliminary data.</text>
</comment>
<feature type="active site" evidence="10">
    <location>
        <position position="186"/>
    </location>
</feature>
<dbReference type="GO" id="GO:0016829">
    <property type="term" value="F:lyase activity"/>
    <property type="evidence" value="ECO:0007669"/>
    <property type="project" value="UniProtKB-KW"/>
</dbReference>
<protein>
    <recommendedName>
        <fullName evidence="10">Imidazole glycerol phosphate synthase subunit HisH</fullName>
        <ecNumber evidence="10">4.3.2.10</ecNumber>
    </recommendedName>
    <alternativeName>
        <fullName evidence="10">IGP synthase glutaminase subunit</fullName>
        <ecNumber evidence="10">3.5.1.2</ecNumber>
    </alternativeName>
    <alternativeName>
        <fullName evidence="10">IGP synthase subunit HisH</fullName>
    </alternativeName>
    <alternativeName>
        <fullName evidence="10">ImGP synthase subunit HisH</fullName>
        <shortName evidence="10">IGPS subunit HisH</shortName>
    </alternativeName>
</protein>
<gene>
    <name evidence="10 12" type="primary">hisH</name>
    <name evidence="12" type="ORF">V0R62_13770</name>
</gene>
<feature type="domain" description="Glutamine amidotransferase" evidence="11">
    <location>
        <begin position="4"/>
        <end position="201"/>
    </location>
</feature>
<comment type="catalytic activity">
    <reaction evidence="9 10">
        <text>L-glutamine + H2O = L-glutamate + NH4(+)</text>
        <dbReference type="Rhea" id="RHEA:15889"/>
        <dbReference type="ChEBI" id="CHEBI:15377"/>
        <dbReference type="ChEBI" id="CHEBI:28938"/>
        <dbReference type="ChEBI" id="CHEBI:29985"/>
        <dbReference type="ChEBI" id="CHEBI:58359"/>
        <dbReference type="EC" id="3.5.1.2"/>
    </reaction>
</comment>
<dbReference type="Gene3D" id="3.40.50.880">
    <property type="match status" value="1"/>
</dbReference>
<evidence type="ECO:0000256" key="9">
    <source>
        <dbReference type="ARBA" id="ARBA00049534"/>
    </source>
</evidence>
<dbReference type="EMBL" id="JAZDCT010000016">
    <property type="protein sequence ID" value="MEE1888726.1"/>
    <property type="molecule type" value="Genomic_DNA"/>
</dbReference>
<comment type="function">
    <text evidence="10">IGPS catalyzes the conversion of PRFAR and glutamine to IGP, AICAR and glutamate. The HisH subunit catalyzes the hydrolysis of glutamine to glutamate and ammonia as part of the synthesis of IGP and AICAR. The resulting ammonia molecule is channeled to the active site of HisF.</text>
</comment>
<dbReference type="PIRSF" id="PIRSF000495">
    <property type="entry name" value="Amidotransf_hisH"/>
    <property type="match status" value="1"/>
</dbReference>
<dbReference type="HAMAP" id="MF_00278">
    <property type="entry name" value="HisH"/>
    <property type="match status" value="1"/>
</dbReference>
<evidence type="ECO:0000313" key="13">
    <source>
        <dbReference type="Proteomes" id="UP001354227"/>
    </source>
</evidence>
<keyword evidence="4 10" id="KW-0378">Hydrolase</keyword>
<evidence type="ECO:0000256" key="7">
    <source>
        <dbReference type="ARBA" id="ARBA00023239"/>
    </source>
</evidence>
<dbReference type="InterPro" id="IPR017926">
    <property type="entry name" value="GATASE"/>
</dbReference>
<dbReference type="PROSITE" id="PS51273">
    <property type="entry name" value="GATASE_TYPE_1"/>
    <property type="match status" value="1"/>
</dbReference>
<dbReference type="SUPFAM" id="SSF52317">
    <property type="entry name" value="Class I glutamine amidotransferase-like"/>
    <property type="match status" value="1"/>
</dbReference>
<keyword evidence="7 10" id="KW-0456">Lyase</keyword>
<dbReference type="EC" id="4.3.2.10" evidence="10"/>
<dbReference type="Proteomes" id="UP001354227">
    <property type="component" value="Unassembled WGS sequence"/>
</dbReference>
<keyword evidence="6 10" id="KW-0368">Histidine biosynthesis</keyword>
<evidence type="ECO:0000256" key="1">
    <source>
        <dbReference type="ARBA" id="ARBA00005091"/>
    </source>
</evidence>
<comment type="subunit">
    <text evidence="2 10">Heterodimer of HisH and HisF.</text>
</comment>
<evidence type="ECO:0000259" key="11">
    <source>
        <dbReference type="Pfam" id="PF00117"/>
    </source>
</evidence>
<evidence type="ECO:0000256" key="2">
    <source>
        <dbReference type="ARBA" id="ARBA00011152"/>
    </source>
</evidence>
<dbReference type="EC" id="3.5.1.2" evidence="10"/>
<dbReference type="Pfam" id="PF00117">
    <property type="entry name" value="GATase"/>
    <property type="match status" value="1"/>
</dbReference>
<dbReference type="PANTHER" id="PTHR42701">
    <property type="entry name" value="IMIDAZOLE GLYCEROL PHOSPHATE SYNTHASE SUBUNIT HISH"/>
    <property type="match status" value="1"/>
</dbReference>
<dbReference type="RefSeq" id="WP_330104111.1">
    <property type="nucleotide sequence ID" value="NZ_JAZDCT010000016.1"/>
</dbReference>